<protein>
    <recommendedName>
        <fullName evidence="3">Outer membrane protein beta-barrel domain-containing protein</fullName>
    </recommendedName>
</protein>
<dbReference type="Proteomes" id="UP000321532">
    <property type="component" value="Unassembled WGS sequence"/>
</dbReference>
<evidence type="ECO:0000313" key="2">
    <source>
        <dbReference type="Proteomes" id="UP000321532"/>
    </source>
</evidence>
<sequence length="169" mass="18734">MRIPASALLCTLLLIPFFTKAQEPRMRYRANKAVFLEVGGSGGITANFDYLTMETGNIKTSVRLGAGAYPYKINGVGKIMPVVPFELLGFIGEKAGNLELGVGYTHRFTNEPTQPDYHLTGRFGFRYQRPRGGLLFRLGYIPLLYKDPESVRRSYVLSPAFALSLGASF</sequence>
<proteinExistence type="predicted"/>
<keyword evidence="2" id="KW-1185">Reference proteome</keyword>
<accession>A0A512AUA2</accession>
<evidence type="ECO:0008006" key="3">
    <source>
        <dbReference type="Google" id="ProtNLM"/>
    </source>
</evidence>
<comment type="caution">
    <text evidence="1">The sequence shown here is derived from an EMBL/GenBank/DDBJ whole genome shotgun (WGS) entry which is preliminary data.</text>
</comment>
<name>A0A512AUA2_9BACT</name>
<dbReference type="EMBL" id="BJYS01000004">
    <property type="protein sequence ID" value="GEO03291.1"/>
    <property type="molecule type" value="Genomic_DNA"/>
</dbReference>
<evidence type="ECO:0000313" key="1">
    <source>
        <dbReference type="EMBL" id="GEO03291.1"/>
    </source>
</evidence>
<organism evidence="1 2">
    <name type="scientific">Adhaeribacter aerolatus</name>
    <dbReference type="NCBI Taxonomy" id="670289"/>
    <lineage>
        <taxon>Bacteria</taxon>
        <taxon>Pseudomonadati</taxon>
        <taxon>Bacteroidota</taxon>
        <taxon>Cytophagia</taxon>
        <taxon>Cytophagales</taxon>
        <taxon>Hymenobacteraceae</taxon>
        <taxon>Adhaeribacter</taxon>
    </lineage>
</organism>
<gene>
    <name evidence="1" type="ORF">AAE02nite_09550</name>
</gene>
<dbReference type="AlphaFoldDB" id="A0A512AUA2"/>
<reference evidence="1 2" key="1">
    <citation type="submission" date="2019-07" db="EMBL/GenBank/DDBJ databases">
        <title>Whole genome shotgun sequence of Adhaeribacter aerolatus NBRC 106133.</title>
        <authorList>
            <person name="Hosoyama A."/>
            <person name="Uohara A."/>
            <person name="Ohji S."/>
            <person name="Ichikawa N."/>
        </authorList>
    </citation>
    <scope>NUCLEOTIDE SEQUENCE [LARGE SCALE GENOMIC DNA]</scope>
    <source>
        <strain evidence="1 2">NBRC 106133</strain>
    </source>
</reference>